<keyword evidence="3" id="KW-1185">Reference proteome</keyword>
<evidence type="ECO:0000313" key="3">
    <source>
        <dbReference type="Proteomes" id="UP001493153"/>
    </source>
</evidence>
<dbReference type="EMBL" id="CP062176">
    <property type="protein sequence ID" value="WXK39246.1"/>
    <property type="molecule type" value="Genomic_DNA"/>
</dbReference>
<feature type="region of interest" description="Disordered" evidence="1">
    <location>
        <begin position="168"/>
        <end position="203"/>
    </location>
</feature>
<evidence type="ECO:0000256" key="1">
    <source>
        <dbReference type="SAM" id="MobiDB-lite"/>
    </source>
</evidence>
<accession>A0ABZ2PZU7</accession>
<gene>
    <name evidence="2" type="ORF">IHE29_08140</name>
</gene>
<reference evidence="2 3" key="1">
    <citation type="submission" date="2020-09" db="EMBL/GenBank/DDBJ databases">
        <title>Genome sequences of Mycetohabitans spp.</title>
        <authorList>
            <person name="Carter M.E."/>
            <person name="Carpenter S.C.D."/>
            <person name="Bogdanove A.J."/>
        </authorList>
    </citation>
    <scope>NUCLEOTIDE SEQUENCE [LARGE SCALE GENOMIC DNA]</scope>
    <source>
        <strain evidence="2 3">B12</strain>
    </source>
</reference>
<name>A0ABZ2PZU7_9BURK</name>
<proteinExistence type="predicted"/>
<dbReference type="RefSeq" id="WP_338911671.1">
    <property type="nucleotide sequence ID" value="NZ_CP062176.1"/>
</dbReference>
<dbReference type="Proteomes" id="UP001493153">
    <property type="component" value="Chromosome"/>
</dbReference>
<organism evidence="2 3">
    <name type="scientific">Mycetohabitans rhizoxinica</name>
    <dbReference type="NCBI Taxonomy" id="412963"/>
    <lineage>
        <taxon>Bacteria</taxon>
        <taxon>Pseudomonadati</taxon>
        <taxon>Pseudomonadota</taxon>
        <taxon>Betaproteobacteria</taxon>
        <taxon>Burkholderiales</taxon>
        <taxon>Burkholderiaceae</taxon>
        <taxon>Mycetohabitans</taxon>
    </lineage>
</organism>
<evidence type="ECO:0000313" key="2">
    <source>
        <dbReference type="EMBL" id="WXK39246.1"/>
    </source>
</evidence>
<protein>
    <submittedName>
        <fullName evidence="2">Uncharacterized protein</fullName>
    </submittedName>
</protein>
<sequence length="459" mass="50582">MDHAIRSAAQAEQAAFIVNTIVSYDQLADLPAVVRAMVDGLEKNDNKRIALVVGVNAPEKDQQAMERAIEKVSQLVDKYPFSIALLPNTFRNRKNEKFPYGKMRNDVLHSAETKALTQYFMGQNLHPYISVQDFDSSSRRVGNDNGKHVFHTIDKMLSFELEEGIETKPGKQAAEASTPAQKTREQGMNLEHSDVGPSSTQKKGKGGLAFLPLMIAGGYRANREGLIARTRARLDAGNVDERHLENHVSTKVLPKIEADMAARHAYSQLDPLLPYAPEPNLFLDATAALGTSPTGRTLRFGEGRSEFTEMAKNVSRFAADELQTLFSARLLSGAAALAAGGKMETDPKHAEHTQDVRTKLSIDSQNNRHPFHGVNVLVEYAKLNVETDLSRLAATTFQGKKFPQNHTGLTTVVDRFYNTKPDKHGSKASDAQKDFASILPRINLAAPKLDIKVKIGKNE</sequence>